<keyword evidence="3" id="KW-1185">Reference proteome</keyword>
<accession>A0AAV7QH68</accession>
<name>A0AAV7QH68_PLEWA</name>
<comment type="caution">
    <text evidence="2">The sequence shown here is derived from an EMBL/GenBank/DDBJ whole genome shotgun (WGS) entry which is preliminary data.</text>
</comment>
<evidence type="ECO:0000256" key="1">
    <source>
        <dbReference type="SAM" id="MobiDB-lite"/>
    </source>
</evidence>
<evidence type="ECO:0000313" key="2">
    <source>
        <dbReference type="EMBL" id="KAJ1138490.1"/>
    </source>
</evidence>
<dbReference type="EMBL" id="JANPWB010000010">
    <property type="protein sequence ID" value="KAJ1138490.1"/>
    <property type="molecule type" value="Genomic_DNA"/>
</dbReference>
<proteinExistence type="predicted"/>
<feature type="region of interest" description="Disordered" evidence="1">
    <location>
        <begin position="1"/>
        <end position="27"/>
    </location>
</feature>
<sequence length="204" mass="22441">MPGHWGAPCGTQSRWGPTSQRSPRRRSPWRGRVLPWALRTGWVLWPAFRMGHGTQERLPAWKHGRCIRAPPSSAAWELQGSSGERCVAPTAIGEALVVRPGLYSPGAIADAASYAGESKDWQGPNERCAVLACARLKRHWKWGLDSIHILSTAGAAVEGGPWQEQKRGARGAWNEVDSDGVEGDPWILWLLRREALVFVGPRGV</sequence>
<organism evidence="2 3">
    <name type="scientific">Pleurodeles waltl</name>
    <name type="common">Iberian ribbed newt</name>
    <dbReference type="NCBI Taxonomy" id="8319"/>
    <lineage>
        <taxon>Eukaryota</taxon>
        <taxon>Metazoa</taxon>
        <taxon>Chordata</taxon>
        <taxon>Craniata</taxon>
        <taxon>Vertebrata</taxon>
        <taxon>Euteleostomi</taxon>
        <taxon>Amphibia</taxon>
        <taxon>Batrachia</taxon>
        <taxon>Caudata</taxon>
        <taxon>Salamandroidea</taxon>
        <taxon>Salamandridae</taxon>
        <taxon>Pleurodelinae</taxon>
        <taxon>Pleurodeles</taxon>
    </lineage>
</organism>
<dbReference type="AlphaFoldDB" id="A0AAV7QH68"/>
<protein>
    <submittedName>
        <fullName evidence="2">Uncharacterized protein</fullName>
    </submittedName>
</protein>
<dbReference type="Proteomes" id="UP001066276">
    <property type="component" value="Chromosome 6"/>
</dbReference>
<evidence type="ECO:0000313" key="3">
    <source>
        <dbReference type="Proteomes" id="UP001066276"/>
    </source>
</evidence>
<reference evidence="2" key="1">
    <citation type="journal article" date="2022" name="bioRxiv">
        <title>Sequencing and chromosome-scale assembly of the giantPleurodeles waltlgenome.</title>
        <authorList>
            <person name="Brown T."/>
            <person name="Elewa A."/>
            <person name="Iarovenko S."/>
            <person name="Subramanian E."/>
            <person name="Araus A.J."/>
            <person name="Petzold A."/>
            <person name="Susuki M."/>
            <person name="Suzuki K.-i.T."/>
            <person name="Hayashi T."/>
            <person name="Toyoda A."/>
            <person name="Oliveira C."/>
            <person name="Osipova E."/>
            <person name="Leigh N.D."/>
            <person name="Simon A."/>
            <person name="Yun M.H."/>
        </authorList>
    </citation>
    <scope>NUCLEOTIDE SEQUENCE</scope>
    <source>
        <strain evidence="2">20211129_DDA</strain>
        <tissue evidence="2">Liver</tissue>
    </source>
</reference>
<gene>
    <name evidence="2" type="ORF">NDU88_004873</name>
</gene>